<evidence type="ECO:0000256" key="1">
    <source>
        <dbReference type="SAM" id="SignalP"/>
    </source>
</evidence>
<feature type="signal peptide" evidence="1">
    <location>
        <begin position="1"/>
        <end position="20"/>
    </location>
</feature>
<evidence type="ECO:0000313" key="2">
    <source>
        <dbReference type="EMBL" id="NDV91371.1"/>
    </source>
</evidence>
<protein>
    <recommendedName>
        <fullName evidence="4">AttH domain-containing protein</fullName>
    </recommendedName>
</protein>
<dbReference type="EMBL" id="JAAAWN010000010">
    <property type="protein sequence ID" value="NDV91371.1"/>
    <property type="molecule type" value="Genomic_DNA"/>
</dbReference>
<organism evidence="2 3">
    <name type="scientific">Alteromonas profundi</name>
    <dbReference type="NCBI Taxonomy" id="2696062"/>
    <lineage>
        <taxon>Bacteria</taxon>
        <taxon>Pseudomonadati</taxon>
        <taxon>Pseudomonadota</taxon>
        <taxon>Gammaproteobacteria</taxon>
        <taxon>Alteromonadales</taxon>
        <taxon>Alteromonadaceae</taxon>
        <taxon>Alteromonas/Salinimonas group</taxon>
        <taxon>Alteromonas</taxon>
    </lineage>
</organism>
<accession>A0A7X5LL65</accession>
<sequence length="408" mass="44375">MKLSTIIPAAAIAVTFNATAKDLLPLESFPEWFQTSMVRETAITSTSEFSLAPFNVKAEVIGDIALADNAEGTWYYTIDIGTNAPVECYVFNEYDGPANSMHAVVGLSLDGAAELNGRPLTGRYNYAVDTGVVGSTPYLSLDTLYHVGEGENKASGVIKALSAETENSLQVCVHSDVGYRKAFFDTFASFVSAFENSTENNAFFQSVYEMRINDIPMGYASERYTKDADGDIMIQSTTSLLVPVDASAVSRTDSADISWSRPDGSLINGSTYTIENGVMASKFAIKSSDAKWHVEGNIQGKTVEAQLAYEGWLLSDYGSYLETANLQEGEAQSAQFYMWAPDADPVTAMNITLRQVSDKKDTNMAIDMGPMKLDFYAEEHGIFKHGVMAQGPVNVYMTSIYSQGIPSL</sequence>
<dbReference type="AlphaFoldDB" id="A0A7X5LL65"/>
<proteinExistence type="predicted"/>
<comment type="caution">
    <text evidence="2">The sequence shown here is derived from an EMBL/GenBank/DDBJ whole genome shotgun (WGS) entry which is preliminary data.</text>
</comment>
<reference evidence="2 3" key="1">
    <citation type="submission" date="2020-01" db="EMBL/GenBank/DDBJ databases">
        <authorList>
            <person name="Chen J."/>
            <person name="Zhu S."/>
            <person name="Yang J."/>
        </authorList>
    </citation>
    <scope>NUCLEOTIDE SEQUENCE [LARGE SCALE GENOMIC DNA]</scope>
    <source>
        <strain evidence="2 3">345S023</strain>
    </source>
</reference>
<evidence type="ECO:0000313" key="3">
    <source>
        <dbReference type="Proteomes" id="UP000470213"/>
    </source>
</evidence>
<name>A0A7X5LL65_9ALTE</name>
<dbReference type="Proteomes" id="UP000470213">
    <property type="component" value="Unassembled WGS sequence"/>
</dbReference>
<feature type="chain" id="PRO_5030988512" description="AttH domain-containing protein" evidence="1">
    <location>
        <begin position="21"/>
        <end position="408"/>
    </location>
</feature>
<keyword evidence="1" id="KW-0732">Signal</keyword>
<evidence type="ECO:0008006" key="4">
    <source>
        <dbReference type="Google" id="ProtNLM"/>
    </source>
</evidence>
<keyword evidence="3" id="KW-1185">Reference proteome</keyword>
<dbReference type="RefSeq" id="WP_163085014.1">
    <property type="nucleotide sequence ID" value="NZ_JAAAWN010000010.1"/>
</dbReference>
<gene>
    <name evidence="2" type="ORF">GTH32_09285</name>
</gene>